<name>A0A2P6TU46_CHLSO</name>
<dbReference type="GO" id="GO:0005634">
    <property type="term" value="C:nucleus"/>
    <property type="evidence" value="ECO:0007669"/>
    <property type="project" value="UniProtKB-SubCell"/>
</dbReference>
<reference evidence="9 10" key="1">
    <citation type="journal article" date="2018" name="Plant J.">
        <title>Genome sequences of Chlorella sorokiniana UTEX 1602 and Micractinium conductrix SAG 241.80: implications to maltose excretion by a green alga.</title>
        <authorList>
            <person name="Arriola M.B."/>
            <person name="Velmurugan N."/>
            <person name="Zhang Y."/>
            <person name="Plunkett M.H."/>
            <person name="Hondzo H."/>
            <person name="Barney B.M."/>
        </authorList>
    </citation>
    <scope>NUCLEOTIDE SEQUENCE [LARGE SCALE GENOMIC DNA]</scope>
    <source>
        <strain evidence="10">UTEX 1602</strain>
    </source>
</reference>
<feature type="compositionally biased region" description="Low complexity" evidence="7">
    <location>
        <begin position="70"/>
        <end position="82"/>
    </location>
</feature>
<dbReference type="Gene3D" id="2.60.40.1490">
    <property type="entry name" value="Histone chaperone ASF1-like"/>
    <property type="match status" value="1"/>
</dbReference>
<evidence type="ECO:0000256" key="7">
    <source>
        <dbReference type="SAM" id="MobiDB-lite"/>
    </source>
</evidence>
<comment type="similarity">
    <text evidence="2">Belongs to the ASF1 family.</text>
</comment>
<dbReference type="AlphaFoldDB" id="A0A2P6TU46"/>
<evidence type="ECO:0000256" key="4">
    <source>
        <dbReference type="ARBA" id="ARBA00023163"/>
    </source>
</evidence>
<gene>
    <name evidence="9" type="ORF">C2E21_3479</name>
</gene>
<feature type="compositionally biased region" description="Acidic residues" evidence="7">
    <location>
        <begin position="36"/>
        <end position="52"/>
    </location>
</feature>
<dbReference type="STRING" id="3076.A0A2P6TU46"/>
<evidence type="ECO:0000256" key="5">
    <source>
        <dbReference type="ARBA" id="ARBA00023186"/>
    </source>
</evidence>
<dbReference type="SUPFAM" id="SSF101546">
    <property type="entry name" value="ASF1-like"/>
    <property type="match status" value="1"/>
</dbReference>
<dbReference type="SUPFAM" id="SSF47113">
    <property type="entry name" value="Histone-fold"/>
    <property type="match status" value="1"/>
</dbReference>
<accession>A0A2P6TU46</accession>
<protein>
    <submittedName>
        <fullName evidence="9">Histone chaperone asf1</fullName>
    </submittedName>
</protein>
<dbReference type="PANTHER" id="PTHR12040">
    <property type="entry name" value="ANTI-SILENCING PROTEIN 1"/>
    <property type="match status" value="1"/>
</dbReference>
<evidence type="ECO:0000313" key="10">
    <source>
        <dbReference type="Proteomes" id="UP000239899"/>
    </source>
</evidence>
<keyword evidence="6" id="KW-0539">Nucleus</keyword>
<dbReference type="InterPro" id="IPR006818">
    <property type="entry name" value="ASF1-like"/>
</dbReference>
<dbReference type="InterPro" id="IPR009072">
    <property type="entry name" value="Histone-fold"/>
</dbReference>
<dbReference type="EMBL" id="LHPG02000006">
    <property type="protein sequence ID" value="PRW57595.1"/>
    <property type="molecule type" value="Genomic_DNA"/>
</dbReference>
<comment type="subcellular location">
    <subcellularLocation>
        <location evidence="1">Nucleus</location>
    </subcellularLocation>
</comment>
<evidence type="ECO:0000256" key="2">
    <source>
        <dbReference type="ARBA" id="ARBA00006051"/>
    </source>
</evidence>
<dbReference type="Proteomes" id="UP000239899">
    <property type="component" value="Unassembled WGS sequence"/>
</dbReference>
<comment type="caution">
    <text evidence="9">The sequence shown here is derived from an EMBL/GenBank/DDBJ whole genome shotgun (WGS) entry which is preliminary data.</text>
</comment>
<dbReference type="OrthoDB" id="29755at2759"/>
<dbReference type="CDD" id="cd08048">
    <property type="entry name" value="HFD_TAF11"/>
    <property type="match status" value="1"/>
</dbReference>
<keyword evidence="3" id="KW-0805">Transcription regulation</keyword>
<dbReference type="InterPro" id="IPR006809">
    <property type="entry name" value="TAFII28_dom"/>
</dbReference>
<dbReference type="GO" id="GO:0006367">
    <property type="term" value="P:transcription initiation at RNA polymerase II promoter"/>
    <property type="evidence" value="ECO:0007669"/>
    <property type="project" value="InterPro"/>
</dbReference>
<dbReference type="GO" id="GO:0042393">
    <property type="term" value="F:histone binding"/>
    <property type="evidence" value="ECO:0007669"/>
    <property type="project" value="TreeGrafter"/>
</dbReference>
<dbReference type="Pfam" id="PF04729">
    <property type="entry name" value="ASF1_hist_chap"/>
    <property type="match status" value="1"/>
</dbReference>
<organism evidence="9 10">
    <name type="scientific">Chlorella sorokiniana</name>
    <name type="common">Freshwater green alga</name>
    <dbReference type="NCBI Taxonomy" id="3076"/>
    <lineage>
        <taxon>Eukaryota</taxon>
        <taxon>Viridiplantae</taxon>
        <taxon>Chlorophyta</taxon>
        <taxon>core chlorophytes</taxon>
        <taxon>Trebouxiophyceae</taxon>
        <taxon>Chlorellales</taxon>
        <taxon>Chlorellaceae</taxon>
        <taxon>Chlorella clade</taxon>
        <taxon>Chlorella</taxon>
    </lineage>
</organism>
<feature type="compositionally biased region" description="Acidic residues" evidence="7">
    <location>
        <begin position="1"/>
        <end position="13"/>
    </location>
</feature>
<dbReference type="InterPro" id="IPR036747">
    <property type="entry name" value="ASF1-like_sf"/>
</dbReference>
<dbReference type="GO" id="GO:0010091">
    <property type="term" value="P:trichome branching"/>
    <property type="evidence" value="ECO:0007669"/>
    <property type="project" value="UniProtKB-ARBA"/>
</dbReference>
<sequence length="428" mass="46455">MAADGDDMPDFEMGEAAPPMPAAAPPAAARPSAADEGLDEEDELELALEAELETTMHEGQPTVDQEVAQRDQQGAAPPAGATAQAEAARAATAAAAALQQEEEEALPLTEDGFIDLERLTAKQHQRYNTLVNDILTEAQQERYSAFRRSTLKKPIQALMSRMLGGAVPNNSKALIALASVTKSFVDDLTAAAMAVAEERGEGTPLQPAHIHEAYQRLIAADKPAAAASNPLEVRLAGVLTCRRGAASHALGHPRRTSSMTAISVTSVNVLDNPSKVTNPLQFEIQYECMFDLADDLEWKLTYVGSAESEKYDQVLDTVFVGPVAPGQYRFVFQADPPEFSQIPPDDIVGVTVILLTCSYREKEFIRVGYYVNNEYADDELRDNPPDKPAIDKLQRNILADKPRVTKFNIEWDSAREASGLQSGMEVDS</sequence>
<keyword evidence="5" id="KW-0143">Chaperone</keyword>
<evidence type="ECO:0000256" key="3">
    <source>
        <dbReference type="ARBA" id="ARBA00023015"/>
    </source>
</evidence>
<dbReference type="GO" id="GO:0031567">
    <property type="term" value="P:mitotic cell size control checkpoint signaling"/>
    <property type="evidence" value="ECO:0007669"/>
    <property type="project" value="UniProtKB-ARBA"/>
</dbReference>
<dbReference type="GO" id="GO:0046982">
    <property type="term" value="F:protein heterodimerization activity"/>
    <property type="evidence" value="ECO:0007669"/>
    <property type="project" value="InterPro"/>
</dbReference>
<dbReference type="FunFam" id="2.60.40.1490:FF:000001">
    <property type="entry name" value="Histone chaperone ASF1"/>
    <property type="match status" value="1"/>
</dbReference>
<evidence type="ECO:0000259" key="8">
    <source>
        <dbReference type="Pfam" id="PF04719"/>
    </source>
</evidence>
<feature type="region of interest" description="Disordered" evidence="7">
    <location>
        <begin position="1"/>
        <end position="82"/>
    </location>
</feature>
<evidence type="ECO:0000313" key="9">
    <source>
        <dbReference type="EMBL" id="PRW57595.1"/>
    </source>
</evidence>
<keyword evidence="4" id="KW-0804">Transcription</keyword>
<dbReference type="GO" id="GO:0000785">
    <property type="term" value="C:chromatin"/>
    <property type="evidence" value="ECO:0007669"/>
    <property type="project" value="TreeGrafter"/>
</dbReference>
<dbReference type="GO" id="GO:0006335">
    <property type="term" value="P:DNA replication-dependent chromatin assembly"/>
    <property type="evidence" value="ECO:0007669"/>
    <property type="project" value="TreeGrafter"/>
</dbReference>
<keyword evidence="10" id="KW-1185">Reference proteome</keyword>
<evidence type="ECO:0000256" key="6">
    <source>
        <dbReference type="ARBA" id="ARBA00023242"/>
    </source>
</evidence>
<feature type="domain" description="TAFII28-like protein" evidence="8">
    <location>
        <begin position="133"/>
        <end position="216"/>
    </location>
</feature>
<feature type="compositionally biased region" description="Low complexity" evidence="7">
    <location>
        <begin position="25"/>
        <end position="35"/>
    </location>
</feature>
<evidence type="ECO:0000256" key="1">
    <source>
        <dbReference type="ARBA" id="ARBA00004123"/>
    </source>
</evidence>
<dbReference type="Gene3D" id="1.10.20.10">
    <property type="entry name" value="Histone, subunit A"/>
    <property type="match status" value="1"/>
</dbReference>
<dbReference type="PANTHER" id="PTHR12040:SF0">
    <property type="entry name" value="HISTONE CHAPERONE ASF1"/>
    <property type="match status" value="1"/>
</dbReference>
<dbReference type="Pfam" id="PF04719">
    <property type="entry name" value="TAFII28"/>
    <property type="match status" value="1"/>
</dbReference>
<proteinExistence type="inferred from homology"/>